<name>A0A256ACI9_9FLAO</name>
<dbReference type="EMBL" id="NOXX01000055">
    <property type="protein sequence ID" value="OYQ50850.1"/>
    <property type="molecule type" value="Genomic_DNA"/>
</dbReference>
<proteinExistence type="predicted"/>
<evidence type="ECO:0000313" key="2">
    <source>
        <dbReference type="EMBL" id="OYQ50850.1"/>
    </source>
</evidence>
<accession>A0A256ACI9</accession>
<comment type="caution">
    <text evidence="2">The sequence shown here is derived from an EMBL/GenBank/DDBJ whole genome shotgun (WGS) entry which is preliminary data.</text>
</comment>
<dbReference type="AlphaFoldDB" id="A0A256ACI9"/>
<evidence type="ECO:0000313" key="3">
    <source>
        <dbReference type="Proteomes" id="UP000216035"/>
    </source>
</evidence>
<gene>
    <name evidence="2" type="ORF">CHX27_00630</name>
</gene>
<feature type="region of interest" description="Disordered" evidence="1">
    <location>
        <begin position="116"/>
        <end position="137"/>
    </location>
</feature>
<protein>
    <submittedName>
        <fullName evidence="2">Uncharacterized protein</fullName>
    </submittedName>
</protein>
<dbReference type="Proteomes" id="UP000216035">
    <property type="component" value="Unassembled WGS sequence"/>
</dbReference>
<keyword evidence="3" id="KW-1185">Reference proteome</keyword>
<evidence type="ECO:0000256" key="1">
    <source>
        <dbReference type="SAM" id="MobiDB-lite"/>
    </source>
</evidence>
<sequence length="244" mass="27383">MASTSEKGHAKNIANANLLNTYIVQLSAIYNPSNPKLLLSNLQNIYTNSFSHQESVNTLVAPYSIAVDNRENVFAPQSKKITKLRKAYKATEGVTPAQLEDFMTIARKLKGIRKVNNAPTTDTTEEQTQHSTSQMSYDQRTNNYDLLISQLQNTPNYNPNETEYQIATLQAEKAQMLQATQGVANTFVPLNNARSIRNNSMYLSEDNLVDTFNKAKDYLFTILDSNSVQYKAIAKIKFKKVGQA</sequence>
<organism evidence="2 3">
    <name type="scientific">Flavobacterium aurantiibacter</name>
    <dbReference type="NCBI Taxonomy" id="2023067"/>
    <lineage>
        <taxon>Bacteria</taxon>
        <taxon>Pseudomonadati</taxon>
        <taxon>Bacteroidota</taxon>
        <taxon>Flavobacteriia</taxon>
        <taxon>Flavobacteriales</taxon>
        <taxon>Flavobacteriaceae</taxon>
        <taxon>Flavobacterium</taxon>
    </lineage>
</organism>
<reference evidence="2 3" key="1">
    <citation type="submission" date="2017-07" db="EMBL/GenBank/DDBJ databases">
        <title>Flavobacterium cyanobacteriorum sp. nov., isolated from cyanobacterial aggregates in a eutrophic lake.</title>
        <authorList>
            <person name="Cai H."/>
        </authorList>
    </citation>
    <scope>NUCLEOTIDE SEQUENCE [LARGE SCALE GENOMIC DNA]</scope>
    <source>
        <strain evidence="2 3">TH167</strain>
    </source>
</reference>